<feature type="region of interest" description="Disordered" evidence="3">
    <location>
        <begin position="367"/>
        <end position="388"/>
    </location>
</feature>
<dbReference type="EMBL" id="SADE01000001">
    <property type="protein sequence ID" value="RVU38073.1"/>
    <property type="molecule type" value="Genomic_DNA"/>
</dbReference>
<dbReference type="Pfam" id="PF03702">
    <property type="entry name" value="AnmK"/>
    <property type="match status" value="1"/>
</dbReference>
<keyword evidence="2 4" id="KW-0808">Transferase</keyword>
<dbReference type="InterPro" id="IPR043129">
    <property type="entry name" value="ATPase_NBD"/>
</dbReference>
<keyword evidence="2" id="KW-0067">ATP-binding</keyword>
<proteinExistence type="inferred from homology"/>
<comment type="caution">
    <text evidence="4">The sequence shown here is derived from an EMBL/GenBank/DDBJ whole genome shotgun (WGS) entry which is preliminary data.</text>
</comment>
<evidence type="ECO:0000256" key="1">
    <source>
        <dbReference type="ARBA" id="ARBA00023277"/>
    </source>
</evidence>
<feature type="binding site" evidence="2">
    <location>
        <begin position="25"/>
        <end position="32"/>
    </location>
    <ligand>
        <name>ATP</name>
        <dbReference type="ChEBI" id="CHEBI:30616"/>
    </ligand>
</feature>
<evidence type="ECO:0000256" key="3">
    <source>
        <dbReference type="SAM" id="MobiDB-lite"/>
    </source>
</evidence>
<accession>A0A437QU91</accession>
<dbReference type="OrthoDB" id="9763949at2"/>
<comment type="function">
    <text evidence="2">Catalyzes the specific phosphorylation of 1,6-anhydro-N-acetylmuramic acid (anhMurNAc) with the simultaneous cleavage of the 1,6-anhydro ring, generating MurNAc-6-P. Is required for the utilization of anhMurNAc either imported from the medium or derived from its own cell wall murein, and thus plays a role in cell wall recycling.</text>
</comment>
<dbReference type="GO" id="GO:0016301">
    <property type="term" value="F:kinase activity"/>
    <property type="evidence" value="ECO:0007669"/>
    <property type="project" value="UniProtKB-KW"/>
</dbReference>
<dbReference type="PANTHER" id="PTHR30605">
    <property type="entry name" value="ANHYDRO-N-ACETYLMURAMIC ACID KINASE"/>
    <property type="match status" value="1"/>
</dbReference>
<dbReference type="PANTHER" id="PTHR30605:SF0">
    <property type="entry name" value="ANHYDRO-N-ACETYLMURAMIC ACID KINASE"/>
    <property type="match status" value="1"/>
</dbReference>
<reference evidence="5" key="1">
    <citation type="submission" date="2019-01" db="EMBL/GenBank/DDBJ databases">
        <title>Gri0909 isolated from a small marine red alga.</title>
        <authorList>
            <person name="Kim J."/>
            <person name="Jeong S.E."/>
            <person name="Jeon C.O."/>
        </authorList>
    </citation>
    <scope>NUCLEOTIDE SEQUENCE [LARGE SCALE GENOMIC DNA]</scope>
    <source>
        <strain evidence="5">Gri0909</strain>
    </source>
</reference>
<evidence type="ECO:0000256" key="2">
    <source>
        <dbReference type="HAMAP-Rule" id="MF_01270"/>
    </source>
</evidence>
<comment type="pathway">
    <text evidence="2">Cell wall biogenesis; peptidoglycan recycling.</text>
</comment>
<name>A0A437QU91_9PROT</name>
<gene>
    <name evidence="2" type="primary">anmK</name>
    <name evidence="4" type="ORF">EOI86_01850</name>
</gene>
<organism evidence="4 5">
    <name type="scientific">Hwanghaeella grinnelliae</name>
    <dbReference type="NCBI Taxonomy" id="2500179"/>
    <lineage>
        <taxon>Bacteria</taxon>
        <taxon>Pseudomonadati</taxon>
        <taxon>Pseudomonadota</taxon>
        <taxon>Alphaproteobacteria</taxon>
        <taxon>Rhodospirillales</taxon>
        <taxon>Rhodospirillaceae</taxon>
        <taxon>Hwanghaeella</taxon>
    </lineage>
</organism>
<dbReference type="GO" id="GO:0097175">
    <property type="term" value="P:1,6-anhydro-N-acetyl-beta-muramic acid catabolic process"/>
    <property type="evidence" value="ECO:0007669"/>
    <property type="project" value="UniProtKB-UniRule"/>
</dbReference>
<comment type="catalytic activity">
    <reaction evidence="2">
        <text>1,6-anhydro-N-acetyl-beta-muramate + ATP + H2O = N-acetyl-D-muramate 6-phosphate + ADP + H(+)</text>
        <dbReference type="Rhea" id="RHEA:24952"/>
        <dbReference type="ChEBI" id="CHEBI:15377"/>
        <dbReference type="ChEBI" id="CHEBI:15378"/>
        <dbReference type="ChEBI" id="CHEBI:30616"/>
        <dbReference type="ChEBI" id="CHEBI:58690"/>
        <dbReference type="ChEBI" id="CHEBI:58722"/>
        <dbReference type="ChEBI" id="CHEBI:456216"/>
        <dbReference type="EC" id="2.7.1.170"/>
    </reaction>
</comment>
<dbReference type="UniPathway" id="UPA00544"/>
<dbReference type="GO" id="GO:0016773">
    <property type="term" value="F:phosphotransferase activity, alcohol group as acceptor"/>
    <property type="evidence" value="ECO:0007669"/>
    <property type="project" value="UniProtKB-UniRule"/>
</dbReference>
<dbReference type="Proteomes" id="UP000287447">
    <property type="component" value="Unassembled WGS sequence"/>
</dbReference>
<evidence type="ECO:0000313" key="4">
    <source>
        <dbReference type="EMBL" id="RVU38073.1"/>
    </source>
</evidence>
<protein>
    <recommendedName>
        <fullName evidence="2">Anhydro-N-acetylmuramic acid kinase</fullName>
        <ecNumber evidence="2">2.7.1.170</ecNumber>
    </recommendedName>
    <alternativeName>
        <fullName evidence="2">AnhMurNAc kinase</fullName>
    </alternativeName>
</protein>
<dbReference type="EC" id="2.7.1.170" evidence="2"/>
<comment type="similarity">
    <text evidence="2">Belongs to the anhydro-N-acetylmuramic acid kinase family.</text>
</comment>
<evidence type="ECO:0000313" key="5">
    <source>
        <dbReference type="Proteomes" id="UP000287447"/>
    </source>
</evidence>
<comment type="pathway">
    <text evidence="2">Amino-sugar metabolism; 1,6-anhydro-N-acetylmuramate degradation.</text>
</comment>
<dbReference type="SUPFAM" id="SSF53067">
    <property type="entry name" value="Actin-like ATPase domain"/>
    <property type="match status" value="1"/>
</dbReference>
<dbReference type="GO" id="GO:0009254">
    <property type="term" value="P:peptidoglycan turnover"/>
    <property type="evidence" value="ECO:0007669"/>
    <property type="project" value="UniProtKB-UniRule"/>
</dbReference>
<dbReference type="UniPathway" id="UPA00343"/>
<dbReference type="RefSeq" id="WP_127763445.1">
    <property type="nucleotide sequence ID" value="NZ_SADE01000001.1"/>
</dbReference>
<keyword evidence="1 2" id="KW-0119">Carbohydrate metabolism</keyword>
<keyword evidence="2" id="KW-0547">Nucleotide-binding</keyword>
<dbReference type="GO" id="GO:0006040">
    <property type="term" value="P:amino sugar metabolic process"/>
    <property type="evidence" value="ECO:0007669"/>
    <property type="project" value="InterPro"/>
</dbReference>
<dbReference type="GO" id="GO:0005524">
    <property type="term" value="F:ATP binding"/>
    <property type="evidence" value="ECO:0007669"/>
    <property type="project" value="UniProtKB-UniRule"/>
</dbReference>
<sequence length="388" mass="40587">MAVPLLRKGGRMADGPVWALGLMSGTSMDGVDAALIRTDGDTVTAVGPSVMESYDEGFRDKLRAILGARQGTPEIEAVERELTLRHADAVRALLALASIPMSEVAVIGFHGQTIAHDPAKRFTWQIGDGDLLACETGLPVVCDFRSADVAAGGEGAPFAPAYHQAIMMGQAKPAVVLNLGGVGNVTWMDDDALPIAFDTGPGNALIDDWLMTEAGIAFDEGGKIASAGKVVPDVLARLLDHPYFDRLPPKSLDRNDFSADAVSNLSLEDGAATLAAFTVESVAKAPYPKPPVSVFVTGGGRKNATLMRGLSERLGVPVLPIEEAGYDGDALEAQAFAFLAVRHLRGLPTSFPSTTAVPAPICGGKLCHPPQDMQRPSEGKPAKNQSAA</sequence>
<dbReference type="Gene3D" id="3.30.420.40">
    <property type="match status" value="2"/>
</dbReference>
<keyword evidence="5" id="KW-1185">Reference proteome</keyword>
<dbReference type="InterPro" id="IPR005338">
    <property type="entry name" value="Anhydro_N_Ac-Mur_kinase"/>
</dbReference>
<keyword evidence="2 4" id="KW-0418">Kinase</keyword>
<dbReference type="AlphaFoldDB" id="A0A437QU91"/>
<dbReference type="NCBIfam" id="NF007141">
    <property type="entry name" value="PRK09585.1-5"/>
    <property type="match status" value="1"/>
</dbReference>
<dbReference type="HAMAP" id="MF_01270">
    <property type="entry name" value="AnhMurNAc_kinase"/>
    <property type="match status" value="1"/>
</dbReference>